<evidence type="ECO:0000313" key="6">
    <source>
        <dbReference type="Proteomes" id="UP000247609"/>
    </source>
</evidence>
<accession>A0A318QPM2</accession>
<feature type="domain" description="Carboxyltransferase" evidence="4">
    <location>
        <begin position="23"/>
        <end position="309"/>
    </location>
</feature>
<proteinExistence type="predicted"/>
<protein>
    <submittedName>
        <fullName evidence="5">Allophanate hydrolase</fullName>
    </submittedName>
</protein>
<dbReference type="AlphaFoldDB" id="A0A318QPM2"/>
<reference evidence="5 6" key="1">
    <citation type="submission" date="2017-07" db="EMBL/GenBank/DDBJ databases">
        <title>A draft genome sequence of Komagataeibacter sp. T5K1.</title>
        <authorList>
            <person name="Skraban J."/>
            <person name="Cleenwerck I."/>
            <person name="Vandamme P."/>
            <person name="Trcek J."/>
        </authorList>
    </citation>
    <scope>NUCLEOTIDE SEQUENCE [LARGE SCALE GENOMIC DNA]</scope>
    <source>
        <strain evidence="5 6">T5K1</strain>
    </source>
</reference>
<keyword evidence="2 5" id="KW-0378">Hydrolase</keyword>
<dbReference type="PANTHER" id="PTHR43309">
    <property type="entry name" value="5-OXOPROLINASE SUBUNIT C"/>
    <property type="match status" value="1"/>
</dbReference>
<dbReference type="SUPFAM" id="SSF50891">
    <property type="entry name" value="Cyclophilin-like"/>
    <property type="match status" value="1"/>
</dbReference>
<evidence type="ECO:0000256" key="3">
    <source>
        <dbReference type="ARBA" id="ARBA00022840"/>
    </source>
</evidence>
<keyword evidence="3" id="KW-0067">ATP-binding</keyword>
<dbReference type="Proteomes" id="UP000247609">
    <property type="component" value="Unassembled WGS sequence"/>
</dbReference>
<dbReference type="InterPro" id="IPR052708">
    <property type="entry name" value="PxpC"/>
</dbReference>
<dbReference type="GO" id="GO:0016787">
    <property type="term" value="F:hydrolase activity"/>
    <property type="evidence" value="ECO:0007669"/>
    <property type="project" value="UniProtKB-KW"/>
</dbReference>
<dbReference type="InterPro" id="IPR003778">
    <property type="entry name" value="CT_A_B"/>
</dbReference>
<dbReference type="GO" id="GO:0005524">
    <property type="term" value="F:ATP binding"/>
    <property type="evidence" value="ECO:0007669"/>
    <property type="project" value="UniProtKB-KW"/>
</dbReference>
<dbReference type="SMART" id="SM00797">
    <property type="entry name" value="AHS2"/>
    <property type="match status" value="1"/>
</dbReference>
<evidence type="ECO:0000256" key="1">
    <source>
        <dbReference type="ARBA" id="ARBA00022741"/>
    </source>
</evidence>
<evidence type="ECO:0000313" key="5">
    <source>
        <dbReference type="EMBL" id="PYD74663.1"/>
    </source>
</evidence>
<dbReference type="RefSeq" id="WP_110531912.1">
    <property type="nucleotide sequence ID" value="NZ_NOXG01000031.1"/>
</dbReference>
<dbReference type="Pfam" id="PF02626">
    <property type="entry name" value="CT_A_B"/>
    <property type="match status" value="1"/>
</dbReference>
<evidence type="ECO:0000256" key="2">
    <source>
        <dbReference type="ARBA" id="ARBA00022801"/>
    </source>
</evidence>
<dbReference type="NCBIfam" id="TIGR00724">
    <property type="entry name" value="urea_amlyse_rel"/>
    <property type="match status" value="1"/>
</dbReference>
<dbReference type="EMBL" id="NOXG01000031">
    <property type="protein sequence ID" value="PYD74663.1"/>
    <property type="molecule type" value="Genomic_DNA"/>
</dbReference>
<comment type="caution">
    <text evidence="5">The sequence shown here is derived from an EMBL/GenBank/DDBJ whole genome shotgun (WGS) entry which is preliminary data.</text>
</comment>
<dbReference type="Gene3D" id="2.40.100.10">
    <property type="entry name" value="Cyclophilin-like"/>
    <property type="match status" value="1"/>
</dbReference>
<name>A0A318QPM2_9PROT</name>
<organism evidence="5 6">
    <name type="scientific">Novacetimonas pomaceti</name>
    <dbReference type="NCBI Taxonomy" id="2021998"/>
    <lineage>
        <taxon>Bacteria</taxon>
        <taxon>Pseudomonadati</taxon>
        <taxon>Pseudomonadota</taxon>
        <taxon>Alphaproteobacteria</taxon>
        <taxon>Acetobacterales</taxon>
        <taxon>Acetobacteraceae</taxon>
        <taxon>Novacetimonas</taxon>
    </lineage>
</organism>
<dbReference type="PANTHER" id="PTHR43309:SF3">
    <property type="entry name" value="5-OXOPROLINASE SUBUNIT C"/>
    <property type="match status" value="1"/>
</dbReference>
<sequence length="340" mass="36335">MITILETSPLNTVQDLGRPGYRNLGVGTSGVMDPIALRVGNILLGNQDDDACIELQTYPFVLRFDTAGSFAVTGIDAEIELDGRAILPWMVETATAGQVLRVGPPRQGARGYICIAGGIDVPVVLGSRSTQLRGGFGGLDGRPLEAGDTLRGGDIVLDAAGYGALPPAVALDAATDTDDARLIHLRAMPATDYALFTPEAQERLWHVHWRITPQSNRVGYRLSGEPLTLRHKVELRSYGVVAGIVQVPPAGEPIVQLADANTVGGYPRIATVIEADLWHLAQARIGTRIQFHECSFEQGVAAMRPVNAYLDDLRMMAAHYRSSAHRRAGGKAGAKSGDKA</sequence>
<keyword evidence="1" id="KW-0547">Nucleotide-binding</keyword>
<evidence type="ECO:0000259" key="4">
    <source>
        <dbReference type="SMART" id="SM00797"/>
    </source>
</evidence>
<gene>
    <name evidence="5" type="ORF">CFR71_13640</name>
</gene>
<dbReference type="InterPro" id="IPR029000">
    <property type="entry name" value="Cyclophilin-like_dom_sf"/>
</dbReference>